<accession>A0A7X1B2B3</accession>
<dbReference type="Proteomes" id="UP000525652">
    <property type="component" value="Unassembled WGS sequence"/>
</dbReference>
<organism evidence="2 3">
    <name type="scientific">Puniceicoccus vermicola</name>
    <dbReference type="NCBI Taxonomy" id="388746"/>
    <lineage>
        <taxon>Bacteria</taxon>
        <taxon>Pseudomonadati</taxon>
        <taxon>Verrucomicrobiota</taxon>
        <taxon>Opitutia</taxon>
        <taxon>Puniceicoccales</taxon>
        <taxon>Puniceicoccaceae</taxon>
        <taxon>Puniceicoccus</taxon>
    </lineage>
</organism>
<dbReference type="Pfam" id="PF06055">
    <property type="entry name" value="ExoD"/>
    <property type="match status" value="1"/>
</dbReference>
<proteinExistence type="predicted"/>
<dbReference type="EMBL" id="JACHVA010000143">
    <property type="protein sequence ID" value="MBC2604334.1"/>
    <property type="molecule type" value="Genomic_DNA"/>
</dbReference>
<comment type="caution">
    <text evidence="2">The sequence shown here is derived from an EMBL/GenBank/DDBJ whole genome shotgun (WGS) entry which is preliminary data.</text>
</comment>
<dbReference type="PANTHER" id="PTHR41795">
    <property type="entry name" value="EXOPOLYSACCHARIDE SYNTHESIS PROTEIN"/>
    <property type="match status" value="1"/>
</dbReference>
<dbReference type="AlphaFoldDB" id="A0A7X1B2B3"/>
<keyword evidence="1" id="KW-1133">Transmembrane helix</keyword>
<evidence type="ECO:0000313" key="2">
    <source>
        <dbReference type="EMBL" id="MBC2604334.1"/>
    </source>
</evidence>
<evidence type="ECO:0000256" key="1">
    <source>
        <dbReference type="SAM" id="Phobius"/>
    </source>
</evidence>
<feature type="transmembrane region" description="Helical" evidence="1">
    <location>
        <begin position="175"/>
        <end position="194"/>
    </location>
</feature>
<name>A0A7X1B2B3_9BACT</name>
<keyword evidence="3" id="KW-1185">Reference proteome</keyword>
<dbReference type="PIRSF" id="PIRSF033239">
    <property type="entry name" value="ExoD"/>
    <property type="match status" value="1"/>
</dbReference>
<protein>
    <submittedName>
        <fullName evidence="2">Exopolysaccharide biosynthesis protein</fullName>
    </submittedName>
</protein>
<sequence length="195" mass="21050">MDSQSKTDIQDILQRLREKGEEKEEMSVRDMIETTGSRSFGPLLLLAGLIAISPLSGIPGVPSTVALIVIVSAGQMLVGRDHFWLPDWILRKKIAGNKIRKGMEMLMRPAGFVDRFMRPRMRVLTRGVGAGFVAVFCILVAATMPPLEPLPFLASTAGIVLTLMGMSLTTQDGLVALIGIIAAPLIGFGVYSLLS</sequence>
<gene>
    <name evidence="2" type="ORF">H5P30_21350</name>
</gene>
<feature type="transmembrane region" description="Helical" evidence="1">
    <location>
        <begin position="123"/>
        <end position="144"/>
    </location>
</feature>
<reference evidence="2 3" key="1">
    <citation type="submission" date="2020-07" db="EMBL/GenBank/DDBJ databases">
        <authorList>
            <person name="Feng X."/>
        </authorList>
    </citation>
    <scope>NUCLEOTIDE SEQUENCE [LARGE SCALE GENOMIC DNA]</scope>
    <source>
        <strain evidence="2 3">JCM14086</strain>
    </source>
</reference>
<keyword evidence="1" id="KW-0472">Membrane</keyword>
<keyword evidence="1" id="KW-0812">Transmembrane</keyword>
<dbReference type="RefSeq" id="WP_185694946.1">
    <property type="nucleotide sequence ID" value="NZ_JACHVA010000143.1"/>
</dbReference>
<evidence type="ECO:0000313" key="3">
    <source>
        <dbReference type="Proteomes" id="UP000525652"/>
    </source>
</evidence>
<dbReference type="InterPro" id="IPR010331">
    <property type="entry name" value="ExoD"/>
</dbReference>
<dbReference type="PANTHER" id="PTHR41795:SF1">
    <property type="entry name" value="EXOPOLYSACCHARIDE SYNTHESIS PROTEIN"/>
    <property type="match status" value="1"/>
</dbReference>